<comment type="function">
    <text evidence="6">Required for chromosome condensation and partitioning.</text>
</comment>
<dbReference type="EMBL" id="CP051180">
    <property type="protein sequence ID" value="QIZ76871.1"/>
    <property type="molecule type" value="Genomic_DNA"/>
</dbReference>
<evidence type="ECO:0000256" key="6">
    <source>
        <dbReference type="HAMAP-Rule" id="MF_01894"/>
    </source>
</evidence>
<dbReference type="InterPro" id="IPR003395">
    <property type="entry name" value="RecF/RecN/SMC_N"/>
</dbReference>
<comment type="domain">
    <text evidence="6">Contains large globular domains required for ATP hydrolysis at each terminus and a third globular domain forming a flexible hinge near the middle of the molecule. These domains are separated by coiled-coil structures.</text>
</comment>
<dbReference type="Pfam" id="PF02463">
    <property type="entry name" value="SMC_N"/>
    <property type="match status" value="1"/>
</dbReference>
<evidence type="ECO:0000256" key="1">
    <source>
        <dbReference type="ARBA" id="ARBA00022490"/>
    </source>
</evidence>
<sequence>MRLKHIKLAGFKSFVDPTKVAFPDSMTAIVGPNGCGKSNVIDAVRWVLGESNAKNLRGDAMTDVIFNGSTGRKPVSVASVELVFDNSEGRLEGQFGSYAELSVKRQVNREAQSSYFLNGSKCRRRDITDLFMGTGLGPRSYAIIEQGTVSRLIESKPQELRVFIEEAAGISRYKERRRETESRIRHTRENLERLADIRNELGSQISKLQQQAEAAQQYRLLKGQERTLQGEIIALRWRDADSKMKQLAEQIKQLSYRLNQLDGSLAGDDAQLALLQQQKSDVMAAEKHSQQRRFEVSDEITKIEQQLLHLKERQQQLTQEQRRTQQQLADAQSQQLDLQSAQQTLEQAVQQASPMLTLLHDTAAAIKSQYQTLEQQHERLEQQREGARADKASAEREVHDVHSALQVNQREQQQQQQQQTRLEQQLQQLTLPQLQASKQQAQKTVAQAEQDHAEQKNKLQASQERQQRLQAEQQQLLEAQQQLQHQQTQVAAQFNANETLLAARQGELPPAFAKMTKAWQQLQIDADWALAVESVLGPRLQAVVGASSDLPAGVWQLQLSPTASVSPRTWPTLASKLESGFNLEPWLGWVYCAEDDNQAQQWLVDCLPHESVILADGRWFGVGFQANAGSVKQITLTELVAQQRSLEQQCLQLSQTIAANEQKITRSNERVATATQQLQQHQLQLQQGREWQLAQHHELEKWQHQLTLAEQQQQLLLEQQQSNLAQRQQLTEQQQQLTTRLEQAQQRLQSVESELTQHDNNLVQHRLDLRNQREQLEQVGTKVQQSQLQQQSDKARLAGIADQLSQAHHSVQQWQQRLHDGDQQQLELQSPIEPQQLKLAELRQQRSELELSLKNQQQQLADFEGQLQAMVDNSRGQQGLRQKLMEQRSKHELEHEGLRVKAQGQLDQLAETQNNLAVLLEGLDASASLPQRIKLIDLVKQQVAQLGAINLAAIEEFDQQNQRKLYLDQQNSDLTKAIEMLEGAIRKIDRETKARFKVTFDAINADLSVLFPKVFGGGSAALALTGDDLLEAGVTIMAQPPGKKNSTIHLLSGGEKALTALSLVFAIFRLNPAPFCLLDEVDAPLDDANVSRFCRLVKEMSETVQFIFISHNKVSMEMADRLTGVTMHEPGCSRIVAVDIEEAAAMASVK</sequence>
<reference evidence="9 10" key="1">
    <citation type="submission" date="2020-04" db="EMBL/GenBank/DDBJ databases">
        <title>Ferrimonas sp. S7 isolated from sea water.</title>
        <authorList>
            <person name="Bae S.S."/>
            <person name="Baek K."/>
        </authorList>
    </citation>
    <scope>NUCLEOTIDE SEQUENCE [LARGE SCALE GENOMIC DNA]</scope>
    <source>
        <strain evidence="9 10">S7</strain>
    </source>
</reference>
<organism evidence="9 10">
    <name type="scientific">Ferrimonas lipolytica</name>
    <dbReference type="NCBI Taxonomy" id="2724191"/>
    <lineage>
        <taxon>Bacteria</taxon>
        <taxon>Pseudomonadati</taxon>
        <taxon>Pseudomonadota</taxon>
        <taxon>Gammaproteobacteria</taxon>
        <taxon>Alteromonadales</taxon>
        <taxon>Ferrimonadaceae</taxon>
        <taxon>Ferrimonas</taxon>
    </lineage>
</organism>
<dbReference type="NCBIfam" id="TIGR02168">
    <property type="entry name" value="SMC_prok_B"/>
    <property type="match status" value="1"/>
</dbReference>
<dbReference type="Proteomes" id="UP000501602">
    <property type="component" value="Chromosome"/>
</dbReference>
<dbReference type="AlphaFoldDB" id="A0A6H1UCS6"/>
<keyword evidence="2 6" id="KW-0547">Nucleotide-binding</keyword>
<evidence type="ECO:0000256" key="7">
    <source>
        <dbReference type="SAM" id="MobiDB-lite"/>
    </source>
</evidence>
<dbReference type="GO" id="GO:0005524">
    <property type="term" value="F:ATP binding"/>
    <property type="evidence" value="ECO:0007669"/>
    <property type="project" value="UniProtKB-UniRule"/>
</dbReference>
<dbReference type="GO" id="GO:0030261">
    <property type="term" value="P:chromosome condensation"/>
    <property type="evidence" value="ECO:0007669"/>
    <property type="project" value="InterPro"/>
</dbReference>
<gene>
    <name evidence="6 9" type="primary">smc</name>
    <name evidence="9" type="ORF">HER31_08285</name>
</gene>
<dbReference type="InterPro" id="IPR027417">
    <property type="entry name" value="P-loop_NTPase"/>
</dbReference>
<dbReference type="CDD" id="cd03278">
    <property type="entry name" value="ABC_SMC_barmotin"/>
    <property type="match status" value="2"/>
</dbReference>
<dbReference type="GO" id="GO:0005737">
    <property type="term" value="C:cytoplasm"/>
    <property type="evidence" value="ECO:0007669"/>
    <property type="project" value="UniProtKB-SubCell"/>
</dbReference>
<evidence type="ECO:0000256" key="4">
    <source>
        <dbReference type="ARBA" id="ARBA00023054"/>
    </source>
</evidence>
<dbReference type="Gene3D" id="3.40.50.300">
    <property type="entry name" value="P-loop containing nucleotide triphosphate hydrolases"/>
    <property type="match status" value="2"/>
</dbReference>
<protein>
    <recommendedName>
        <fullName evidence="6">Chromosome partition protein Smc</fullName>
    </recommendedName>
</protein>
<comment type="subcellular location">
    <subcellularLocation>
        <location evidence="6">Cytoplasm</location>
    </subcellularLocation>
</comment>
<dbReference type="KEGG" id="fes:HER31_08285"/>
<dbReference type="HAMAP" id="MF_01894">
    <property type="entry name" value="Smc_prok"/>
    <property type="match status" value="1"/>
</dbReference>
<feature type="coiled-coil region" evidence="6">
    <location>
        <begin position="664"/>
        <end position="789"/>
    </location>
</feature>
<keyword evidence="3 6" id="KW-0067">ATP-binding</keyword>
<evidence type="ECO:0000256" key="5">
    <source>
        <dbReference type="ARBA" id="ARBA00023125"/>
    </source>
</evidence>
<name>A0A6H1UCS6_9GAMM</name>
<dbReference type="GO" id="GO:0007062">
    <property type="term" value="P:sister chromatid cohesion"/>
    <property type="evidence" value="ECO:0007669"/>
    <property type="project" value="InterPro"/>
</dbReference>
<feature type="region of interest" description="Disordered" evidence="7">
    <location>
        <begin position="442"/>
        <end position="467"/>
    </location>
</feature>
<dbReference type="InterPro" id="IPR024704">
    <property type="entry name" value="SMC"/>
</dbReference>
<comment type="subunit">
    <text evidence="6">Homodimer.</text>
</comment>
<proteinExistence type="inferred from homology"/>
<feature type="compositionally biased region" description="Basic and acidic residues" evidence="7">
    <location>
        <begin position="375"/>
        <end position="401"/>
    </location>
</feature>
<dbReference type="RefSeq" id="WP_168660132.1">
    <property type="nucleotide sequence ID" value="NZ_CP051180.1"/>
</dbReference>
<keyword evidence="5 6" id="KW-0238">DNA-binding</keyword>
<evidence type="ECO:0000256" key="2">
    <source>
        <dbReference type="ARBA" id="ARBA00022741"/>
    </source>
</evidence>
<dbReference type="GO" id="GO:0006260">
    <property type="term" value="P:DNA replication"/>
    <property type="evidence" value="ECO:0007669"/>
    <property type="project" value="UniProtKB-UniRule"/>
</dbReference>
<keyword evidence="10" id="KW-1185">Reference proteome</keyword>
<feature type="binding site" evidence="6">
    <location>
        <begin position="32"/>
        <end position="39"/>
    </location>
    <ligand>
        <name>ATP</name>
        <dbReference type="ChEBI" id="CHEBI:30616"/>
    </ligand>
</feature>
<feature type="coiled-coil region" evidence="6">
    <location>
        <begin position="839"/>
        <end position="901"/>
    </location>
</feature>
<dbReference type="PANTHER" id="PTHR43977">
    <property type="entry name" value="STRUCTURAL MAINTENANCE OF CHROMOSOMES PROTEIN 3"/>
    <property type="match status" value="1"/>
</dbReference>
<dbReference type="SUPFAM" id="SSF52540">
    <property type="entry name" value="P-loop containing nucleoside triphosphate hydrolases"/>
    <property type="match status" value="2"/>
</dbReference>
<evidence type="ECO:0000313" key="10">
    <source>
        <dbReference type="Proteomes" id="UP000501602"/>
    </source>
</evidence>
<keyword evidence="4 6" id="KW-0175">Coiled coil</keyword>
<keyword evidence="1 6" id="KW-0963">Cytoplasm</keyword>
<accession>A0A6H1UCS6</accession>
<dbReference type="GO" id="GO:0007059">
    <property type="term" value="P:chromosome segregation"/>
    <property type="evidence" value="ECO:0007669"/>
    <property type="project" value="UniProtKB-UniRule"/>
</dbReference>
<dbReference type="GO" id="GO:0003677">
    <property type="term" value="F:DNA binding"/>
    <property type="evidence" value="ECO:0007669"/>
    <property type="project" value="UniProtKB-UniRule"/>
</dbReference>
<evidence type="ECO:0000256" key="3">
    <source>
        <dbReference type="ARBA" id="ARBA00022840"/>
    </source>
</evidence>
<comment type="similarity">
    <text evidence="6">Belongs to the SMC family.</text>
</comment>
<dbReference type="PIRSF" id="PIRSF005719">
    <property type="entry name" value="SMC"/>
    <property type="match status" value="1"/>
</dbReference>
<feature type="coiled-coil region" evidence="6">
    <location>
        <begin position="170"/>
        <end position="218"/>
    </location>
</feature>
<dbReference type="InterPro" id="IPR011890">
    <property type="entry name" value="SMC_prok"/>
</dbReference>
<feature type="region of interest" description="Disordered" evidence="7">
    <location>
        <begin position="374"/>
        <end position="401"/>
    </location>
</feature>
<feature type="domain" description="RecF/RecN/SMC N-terminal" evidence="8">
    <location>
        <begin position="3"/>
        <end position="1133"/>
    </location>
</feature>
<evidence type="ECO:0000313" key="9">
    <source>
        <dbReference type="EMBL" id="QIZ76871.1"/>
    </source>
</evidence>
<dbReference type="GO" id="GO:0016887">
    <property type="term" value="F:ATP hydrolysis activity"/>
    <property type="evidence" value="ECO:0007669"/>
    <property type="project" value="InterPro"/>
</dbReference>
<evidence type="ECO:0000259" key="8">
    <source>
        <dbReference type="Pfam" id="PF02463"/>
    </source>
</evidence>